<dbReference type="EMBL" id="MCFC01000013">
    <property type="protein sequence ID" value="ORY31858.1"/>
    <property type="molecule type" value="Genomic_DNA"/>
</dbReference>
<dbReference type="STRING" id="71784.A0A1Y2BAI5"/>
<dbReference type="PANTHER" id="PTHR37273">
    <property type="entry name" value="CHROMOSOME 8, WHOLE GENOME SHOTGUN SEQUENCE"/>
    <property type="match status" value="1"/>
</dbReference>
<dbReference type="Gene3D" id="2.30.110.10">
    <property type="entry name" value="Electron Transport, Fmn-binding Protein, Chain A"/>
    <property type="match status" value="1"/>
</dbReference>
<keyword evidence="1" id="KW-0732">Signal</keyword>
<organism evidence="3 4">
    <name type="scientific">Naematelia encephala</name>
    <dbReference type="NCBI Taxonomy" id="71784"/>
    <lineage>
        <taxon>Eukaryota</taxon>
        <taxon>Fungi</taxon>
        <taxon>Dikarya</taxon>
        <taxon>Basidiomycota</taxon>
        <taxon>Agaricomycotina</taxon>
        <taxon>Tremellomycetes</taxon>
        <taxon>Tremellales</taxon>
        <taxon>Naemateliaceae</taxon>
        <taxon>Naematelia</taxon>
    </lineage>
</organism>
<dbReference type="InterPro" id="IPR012349">
    <property type="entry name" value="Split_barrel_FMN-bd"/>
</dbReference>
<comment type="caution">
    <text evidence="3">The sequence shown here is derived from an EMBL/GenBank/DDBJ whole genome shotgun (WGS) entry which is preliminary data.</text>
</comment>
<dbReference type="Proteomes" id="UP000193986">
    <property type="component" value="Unassembled WGS sequence"/>
</dbReference>
<accession>A0A1Y2BAI5</accession>
<dbReference type="Pfam" id="PF13883">
    <property type="entry name" value="CREG_beta-barrel"/>
    <property type="match status" value="1"/>
</dbReference>
<proteinExistence type="predicted"/>
<dbReference type="AlphaFoldDB" id="A0A1Y2BAI5"/>
<keyword evidence="4" id="KW-1185">Reference proteome</keyword>
<sequence>MRVPTAIAIIVCAVVSCLALPSQQPEQARETVQEAASFIKHLVNDVTTGTLASVFPSHSPDADRPFALMEYHAPCHPSPSLTFLLFPISLSTRNILSTPSQYASYTVQSLTKPHTSAMSQGRVAFIGNMTILDNLSTSESRSLQDCYRSYHPDAWWFPHDQQHPFDSMWARFDPVDIYYVGGFGDTHYIGHVPVDMYAKAH</sequence>
<dbReference type="PANTHER" id="PTHR37273:SF1">
    <property type="entry name" value="ADL397C-AP"/>
    <property type="match status" value="1"/>
</dbReference>
<protein>
    <submittedName>
        <fullName evidence="3">Pyridoxamine 5'-phosphate oxidase-domain-containing protein</fullName>
    </submittedName>
</protein>
<evidence type="ECO:0000256" key="1">
    <source>
        <dbReference type="SAM" id="SignalP"/>
    </source>
</evidence>
<gene>
    <name evidence="3" type="ORF">BCR39DRAFT_525756</name>
</gene>
<reference evidence="3 4" key="1">
    <citation type="submission" date="2016-07" db="EMBL/GenBank/DDBJ databases">
        <title>Pervasive Adenine N6-methylation of Active Genes in Fungi.</title>
        <authorList>
            <consortium name="DOE Joint Genome Institute"/>
            <person name="Mondo S.J."/>
            <person name="Dannebaum R.O."/>
            <person name="Kuo R.C."/>
            <person name="Labutti K."/>
            <person name="Haridas S."/>
            <person name="Kuo A."/>
            <person name="Salamov A."/>
            <person name="Ahrendt S.R."/>
            <person name="Lipzen A."/>
            <person name="Sullivan W."/>
            <person name="Andreopoulos W.B."/>
            <person name="Clum A."/>
            <person name="Lindquist E."/>
            <person name="Daum C."/>
            <person name="Ramamoorthy G.K."/>
            <person name="Gryganskyi A."/>
            <person name="Culley D."/>
            <person name="Magnuson J.K."/>
            <person name="James T.Y."/>
            <person name="O'Malley M.A."/>
            <person name="Stajich J.E."/>
            <person name="Spatafora J.W."/>
            <person name="Visel A."/>
            <person name="Grigoriev I.V."/>
        </authorList>
    </citation>
    <scope>NUCLEOTIDE SEQUENCE [LARGE SCALE GENOMIC DNA]</scope>
    <source>
        <strain evidence="3 4">68-887.2</strain>
    </source>
</reference>
<dbReference type="PROSITE" id="PS51257">
    <property type="entry name" value="PROKAR_LIPOPROTEIN"/>
    <property type="match status" value="1"/>
</dbReference>
<evidence type="ECO:0000313" key="3">
    <source>
        <dbReference type="EMBL" id="ORY31858.1"/>
    </source>
</evidence>
<dbReference type="InParanoid" id="A0A1Y2BAI5"/>
<name>A0A1Y2BAI5_9TREE</name>
<feature type="signal peptide" evidence="1">
    <location>
        <begin position="1"/>
        <end position="19"/>
    </location>
</feature>
<evidence type="ECO:0000313" key="4">
    <source>
        <dbReference type="Proteomes" id="UP000193986"/>
    </source>
</evidence>
<evidence type="ECO:0000259" key="2">
    <source>
        <dbReference type="Pfam" id="PF13883"/>
    </source>
</evidence>
<feature type="domain" description="CREG-like beta-barrel" evidence="2">
    <location>
        <begin position="31"/>
        <end position="198"/>
    </location>
</feature>
<dbReference type="SUPFAM" id="SSF50475">
    <property type="entry name" value="FMN-binding split barrel"/>
    <property type="match status" value="1"/>
</dbReference>
<dbReference type="InterPro" id="IPR055343">
    <property type="entry name" value="CREG_beta-barrel"/>
</dbReference>
<feature type="chain" id="PRO_5013254403" evidence="1">
    <location>
        <begin position="20"/>
        <end position="201"/>
    </location>
</feature>
<dbReference type="OrthoDB" id="2138282at2759"/>